<feature type="compositionally biased region" description="Polar residues" evidence="1">
    <location>
        <begin position="1"/>
        <end position="12"/>
    </location>
</feature>
<evidence type="ECO:0000313" key="3">
    <source>
        <dbReference type="Proteomes" id="UP001607302"/>
    </source>
</evidence>
<dbReference type="Proteomes" id="UP001607302">
    <property type="component" value="Unassembled WGS sequence"/>
</dbReference>
<comment type="caution">
    <text evidence="2">The sequence shown here is derived from an EMBL/GenBank/DDBJ whole genome shotgun (WGS) entry which is preliminary data.</text>
</comment>
<dbReference type="AlphaFoldDB" id="A0ABD2A7Z5"/>
<keyword evidence="3" id="KW-1185">Reference proteome</keyword>
<accession>A0ABD2A7Z5</accession>
<evidence type="ECO:0000256" key="1">
    <source>
        <dbReference type="SAM" id="MobiDB-lite"/>
    </source>
</evidence>
<reference evidence="2 3" key="1">
    <citation type="journal article" date="2024" name="Ann. Entomol. Soc. Am.">
        <title>Genomic analyses of the southern and eastern yellowjacket wasps (Hymenoptera: Vespidae) reveal evolutionary signatures of social life.</title>
        <authorList>
            <person name="Catto M.A."/>
            <person name="Caine P.B."/>
            <person name="Orr S.E."/>
            <person name="Hunt B.G."/>
            <person name="Goodisman M.A.D."/>
        </authorList>
    </citation>
    <scope>NUCLEOTIDE SEQUENCE [LARGE SCALE GENOMIC DNA]</scope>
    <source>
        <strain evidence="2">233</strain>
        <tissue evidence="2">Head and thorax</tissue>
    </source>
</reference>
<dbReference type="EMBL" id="JAUDFV010000154">
    <property type="protein sequence ID" value="KAL2715915.1"/>
    <property type="molecule type" value="Genomic_DNA"/>
</dbReference>
<organism evidence="2 3">
    <name type="scientific">Vespula squamosa</name>
    <name type="common">Southern yellow jacket</name>
    <name type="synonym">Wasp</name>
    <dbReference type="NCBI Taxonomy" id="30214"/>
    <lineage>
        <taxon>Eukaryota</taxon>
        <taxon>Metazoa</taxon>
        <taxon>Ecdysozoa</taxon>
        <taxon>Arthropoda</taxon>
        <taxon>Hexapoda</taxon>
        <taxon>Insecta</taxon>
        <taxon>Pterygota</taxon>
        <taxon>Neoptera</taxon>
        <taxon>Endopterygota</taxon>
        <taxon>Hymenoptera</taxon>
        <taxon>Apocrita</taxon>
        <taxon>Aculeata</taxon>
        <taxon>Vespoidea</taxon>
        <taxon>Vespidae</taxon>
        <taxon>Vespinae</taxon>
        <taxon>Vespula</taxon>
    </lineage>
</organism>
<feature type="region of interest" description="Disordered" evidence="1">
    <location>
        <begin position="1"/>
        <end position="73"/>
    </location>
</feature>
<evidence type="ECO:0000313" key="2">
    <source>
        <dbReference type="EMBL" id="KAL2715915.1"/>
    </source>
</evidence>
<proteinExistence type="predicted"/>
<name>A0ABD2A7Z5_VESSQ</name>
<feature type="compositionally biased region" description="Acidic residues" evidence="1">
    <location>
        <begin position="15"/>
        <end position="49"/>
    </location>
</feature>
<sequence length="73" mass="8378">MQRSPMMQSQHYCSPDDDEDNDDDDGDDDDDDDDNDDNDEEDDDNDDNKDELATGKRGASSRSSLQQHEYQQC</sequence>
<gene>
    <name evidence="2" type="ORF">V1478_013591</name>
</gene>
<feature type="compositionally biased region" description="Polar residues" evidence="1">
    <location>
        <begin position="60"/>
        <end position="73"/>
    </location>
</feature>
<protein>
    <submittedName>
        <fullName evidence="2">Uncharacterized protein</fullName>
    </submittedName>
</protein>